<dbReference type="CDD" id="cd05403">
    <property type="entry name" value="NT_KNTase_like"/>
    <property type="match status" value="1"/>
</dbReference>
<dbReference type="NCBIfam" id="NF047752">
    <property type="entry name" value="MntA_antitoxin"/>
    <property type="match status" value="1"/>
</dbReference>
<gene>
    <name evidence="2" type="ORF">DFR79_101169</name>
</gene>
<reference evidence="2 3" key="1">
    <citation type="submission" date="2019-03" db="EMBL/GenBank/DDBJ databases">
        <title>Subsurface microbial communities from deep shales in Ohio and West Virginia, USA.</title>
        <authorList>
            <person name="Wrighton K."/>
        </authorList>
    </citation>
    <scope>NUCLEOTIDE SEQUENCE [LARGE SCALE GENOMIC DNA]</scope>
    <source>
        <strain evidence="2 3">MA284_T2</strain>
    </source>
</reference>
<dbReference type="EMBL" id="SNWX01000001">
    <property type="protein sequence ID" value="TDO95170.1"/>
    <property type="molecule type" value="Genomic_DNA"/>
</dbReference>
<dbReference type="RefSeq" id="WP_133513605.1">
    <property type="nucleotide sequence ID" value="NZ_SNWX01000001.1"/>
</dbReference>
<dbReference type="OrthoDB" id="90159at2"/>
<dbReference type="Proteomes" id="UP000295064">
    <property type="component" value="Unassembled WGS sequence"/>
</dbReference>
<dbReference type="AlphaFoldDB" id="A0A4R6M3V6"/>
<proteinExistence type="predicted"/>
<keyword evidence="2" id="KW-0808">Transferase</keyword>
<dbReference type="Pfam" id="PF18765">
    <property type="entry name" value="Polbeta"/>
    <property type="match status" value="1"/>
</dbReference>
<protein>
    <submittedName>
        <fullName evidence="2">Putative nucleotidyltransferase</fullName>
    </submittedName>
</protein>
<organism evidence="2 3">
    <name type="scientific">Halanaerobium saccharolyticum</name>
    <dbReference type="NCBI Taxonomy" id="43595"/>
    <lineage>
        <taxon>Bacteria</taxon>
        <taxon>Bacillati</taxon>
        <taxon>Bacillota</taxon>
        <taxon>Clostridia</taxon>
        <taxon>Halanaerobiales</taxon>
        <taxon>Halanaerobiaceae</taxon>
        <taxon>Halanaerobium</taxon>
    </lineage>
</organism>
<dbReference type="PANTHER" id="PTHR43852:SF3">
    <property type="entry name" value="NUCLEOTIDYLTRANSFERASE"/>
    <property type="match status" value="1"/>
</dbReference>
<dbReference type="InterPro" id="IPR041633">
    <property type="entry name" value="Polbeta"/>
</dbReference>
<evidence type="ECO:0000313" key="2">
    <source>
        <dbReference type="EMBL" id="TDO95170.1"/>
    </source>
</evidence>
<feature type="domain" description="Polymerase beta nucleotidyltransferase" evidence="1">
    <location>
        <begin position="28"/>
        <end position="116"/>
    </location>
</feature>
<name>A0A4R6M3V6_9FIRM</name>
<dbReference type="Gene3D" id="3.30.460.10">
    <property type="entry name" value="Beta Polymerase, domain 2"/>
    <property type="match status" value="1"/>
</dbReference>
<dbReference type="InterPro" id="IPR043519">
    <property type="entry name" value="NT_sf"/>
</dbReference>
<dbReference type="GO" id="GO:0016740">
    <property type="term" value="F:transferase activity"/>
    <property type="evidence" value="ECO:0007669"/>
    <property type="project" value="UniProtKB-KW"/>
</dbReference>
<comment type="caution">
    <text evidence="2">The sequence shown here is derived from an EMBL/GenBank/DDBJ whole genome shotgun (WGS) entry which is preliminary data.</text>
</comment>
<dbReference type="InterPro" id="IPR052930">
    <property type="entry name" value="TA_antitoxin_MntA"/>
</dbReference>
<evidence type="ECO:0000259" key="1">
    <source>
        <dbReference type="Pfam" id="PF18765"/>
    </source>
</evidence>
<dbReference type="SUPFAM" id="SSF81301">
    <property type="entry name" value="Nucleotidyltransferase"/>
    <property type="match status" value="1"/>
</dbReference>
<accession>A0A4R6M3V6</accession>
<sequence>MVLNGNKKTESEKNKLIKKIKAEIKQLNFFEELQLVILFGSRAREEEKADSDLDLAFLLNSGFFKQINVIDFRINLINYFSELTGIESDIIFLNSAKPLLKFQVLKYGELIYVNDDFDYAGYFSKSLREYFDFKYFKEYHYQKMRERLSKST</sequence>
<dbReference type="PANTHER" id="PTHR43852">
    <property type="entry name" value="NUCLEOTIDYLTRANSFERASE"/>
    <property type="match status" value="1"/>
</dbReference>
<evidence type="ECO:0000313" key="3">
    <source>
        <dbReference type="Proteomes" id="UP000295064"/>
    </source>
</evidence>